<accession>A0A2G9TNS1</accession>
<dbReference type="AlphaFoldDB" id="A0A2G9TNS1"/>
<evidence type="ECO:0000259" key="1">
    <source>
        <dbReference type="Pfam" id="PF13649"/>
    </source>
</evidence>
<dbReference type="PANTHER" id="PTHR12843">
    <property type="entry name" value="PROTEIN-LYSINE N-METHYLTRANSFERASE METTL10"/>
    <property type="match status" value="1"/>
</dbReference>
<dbReference type="PANTHER" id="PTHR12843:SF5">
    <property type="entry name" value="EEF1A LYSINE METHYLTRANSFERASE 2"/>
    <property type="match status" value="1"/>
</dbReference>
<dbReference type="GO" id="GO:0016279">
    <property type="term" value="F:protein-lysine N-methyltransferase activity"/>
    <property type="evidence" value="ECO:0007669"/>
    <property type="project" value="TreeGrafter"/>
</dbReference>
<keyword evidence="3" id="KW-1185">Reference proteome</keyword>
<dbReference type="CDD" id="cd02440">
    <property type="entry name" value="AdoMet_MTases"/>
    <property type="match status" value="1"/>
</dbReference>
<feature type="domain" description="Methyltransferase" evidence="1">
    <location>
        <begin position="15"/>
        <end position="58"/>
    </location>
</feature>
<dbReference type="Gene3D" id="3.40.50.150">
    <property type="entry name" value="Vaccinia Virus protein VP39"/>
    <property type="match status" value="1"/>
</dbReference>
<dbReference type="OrthoDB" id="540004at2759"/>
<name>A0A2G9TNS1_TELCI</name>
<organism evidence="2 3">
    <name type="scientific">Teladorsagia circumcincta</name>
    <name type="common">Brown stomach worm</name>
    <name type="synonym">Ostertagia circumcincta</name>
    <dbReference type="NCBI Taxonomy" id="45464"/>
    <lineage>
        <taxon>Eukaryota</taxon>
        <taxon>Metazoa</taxon>
        <taxon>Ecdysozoa</taxon>
        <taxon>Nematoda</taxon>
        <taxon>Chromadorea</taxon>
        <taxon>Rhabditida</taxon>
        <taxon>Rhabditina</taxon>
        <taxon>Rhabditomorpha</taxon>
        <taxon>Strongyloidea</taxon>
        <taxon>Trichostrongylidae</taxon>
        <taxon>Teladorsagia</taxon>
    </lineage>
</organism>
<gene>
    <name evidence="2" type="ORF">TELCIR_18922</name>
</gene>
<evidence type="ECO:0000313" key="3">
    <source>
        <dbReference type="Proteomes" id="UP000230423"/>
    </source>
</evidence>
<dbReference type="Pfam" id="PF13649">
    <property type="entry name" value="Methyltransf_25"/>
    <property type="match status" value="1"/>
</dbReference>
<dbReference type="SUPFAM" id="SSF53335">
    <property type="entry name" value="S-adenosyl-L-methionine-dependent methyltransferases"/>
    <property type="match status" value="1"/>
</dbReference>
<feature type="non-terminal residue" evidence="2">
    <location>
        <position position="1"/>
    </location>
</feature>
<evidence type="ECO:0000313" key="2">
    <source>
        <dbReference type="EMBL" id="PIO59611.1"/>
    </source>
</evidence>
<reference evidence="2 3" key="1">
    <citation type="submission" date="2015-09" db="EMBL/GenBank/DDBJ databases">
        <title>Draft genome of the parasitic nematode Teladorsagia circumcincta isolate WARC Sus (inbred).</title>
        <authorList>
            <person name="Mitreva M."/>
        </authorList>
    </citation>
    <scope>NUCLEOTIDE SEQUENCE [LARGE SCALE GENOMIC DNA]</scope>
    <source>
        <strain evidence="2 3">S</strain>
    </source>
</reference>
<dbReference type="GO" id="GO:0005737">
    <property type="term" value="C:cytoplasm"/>
    <property type="evidence" value="ECO:0007669"/>
    <property type="project" value="TreeGrafter"/>
</dbReference>
<dbReference type="EMBL" id="KZ357385">
    <property type="protein sequence ID" value="PIO59611.1"/>
    <property type="molecule type" value="Genomic_DNA"/>
</dbReference>
<proteinExistence type="predicted"/>
<dbReference type="Proteomes" id="UP000230423">
    <property type="component" value="Unassembled WGS sequence"/>
</dbReference>
<protein>
    <recommendedName>
        <fullName evidence="1">Methyltransferase domain-containing protein</fullName>
    </recommendedName>
</protein>
<sequence>IVAFVTKHVSKTAPILDLGCGNGSVLRRLRKNGYTHLTGVDYCPAAIELAKRVSKDEQGISDCTITFE</sequence>
<feature type="non-terminal residue" evidence="2">
    <location>
        <position position="68"/>
    </location>
</feature>
<dbReference type="InterPro" id="IPR029063">
    <property type="entry name" value="SAM-dependent_MTases_sf"/>
</dbReference>
<dbReference type="InterPro" id="IPR041698">
    <property type="entry name" value="Methyltransf_25"/>
</dbReference>